<proteinExistence type="predicted"/>
<comment type="caution">
    <text evidence="4">The sequence shown here is derived from an EMBL/GenBank/DDBJ whole genome shotgun (WGS) entry which is preliminary data.</text>
</comment>
<organism evidence="4">
    <name type="scientific">Lyngbya confervoides BDU141951</name>
    <dbReference type="NCBI Taxonomy" id="1574623"/>
    <lineage>
        <taxon>Bacteria</taxon>
        <taxon>Bacillati</taxon>
        <taxon>Cyanobacteriota</taxon>
        <taxon>Cyanophyceae</taxon>
        <taxon>Oscillatoriophycideae</taxon>
        <taxon>Oscillatoriales</taxon>
        <taxon>Microcoleaceae</taxon>
        <taxon>Lyngbya</taxon>
    </lineage>
</organism>
<feature type="domain" description="Phospholipid/glycerol acyltransferase" evidence="3">
    <location>
        <begin position="94"/>
        <end position="247"/>
    </location>
</feature>
<dbReference type="GO" id="GO:0006654">
    <property type="term" value="P:phosphatidic acid biosynthetic process"/>
    <property type="evidence" value="ECO:0007669"/>
    <property type="project" value="TreeGrafter"/>
</dbReference>
<dbReference type="InterPro" id="IPR002123">
    <property type="entry name" value="Plipid/glycerol_acylTrfase"/>
</dbReference>
<dbReference type="EMBL" id="JTHE02000002">
    <property type="protein sequence ID" value="NEV65632.1"/>
    <property type="molecule type" value="Genomic_DNA"/>
</dbReference>
<accession>A0A0C1UWY3</accession>
<dbReference type="SUPFAM" id="SSF69593">
    <property type="entry name" value="Glycerol-3-phosphate (1)-acyltransferase"/>
    <property type="match status" value="1"/>
</dbReference>
<evidence type="ECO:0000256" key="2">
    <source>
        <dbReference type="ARBA" id="ARBA00023315"/>
    </source>
</evidence>
<evidence type="ECO:0000313" key="4">
    <source>
        <dbReference type="EMBL" id="NEV65632.1"/>
    </source>
</evidence>
<dbReference type="CDD" id="cd07989">
    <property type="entry name" value="LPLAT_AGPAT-like"/>
    <property type="match status" value="1"/>
</dbReference>
<keyword evidence="1" id="KW-0808">Transferase</keyword>
<dbReference type="PANTHER" id="PTHR10434:SF11">
    <property type="entry name" value="1-ACYL-SN-GLYCEROL-3-PHOSPHATE ACYLTRANSFERASE"/>
    <property type="match status" value="1"/>
</dbReference>
<name>A0A0C1UWY3_9CYAN</name>
<sequence>MTKPTEAELPSAEIESVELTPDVVQRVREGLAAARNPKVQHHTQTALTQIAAVAQGQADPRVSGRFRHWLLKRFIRLLFRVEVESPEKIPQGPVVLVANHLSHLDPFLILAAVPPHPYYYILGDARTLYNKRWKRWVVGQSGGVIPLERWWKEEVAVMHQAESDRPDLKELADAIKADVPNGSSIKQMRQIDQAVQAILQRGDGLMLFPEGRLGGQEGQLHLPLKRGTVIYAMRSGVPIVPVAIAGTKTLFLRKRLLLRFGDPLTLGQHTRPKRADIDDALSQLETAMLDLLASDYQEPAGAKPLQNWLNHLFW</sequence>
<reference evidence="4" key="3">
    <citation type="submission" date="2020-02" db="EMBL/GenBank/DDBJ databases">
        <authorList>
            <person name="Sarangi A.N."/>
            <person name="Ghosh S."/>
            <person name="Mukherjee M."/>
            <person name="Tripathy S."/>
        </authorList>
    </citation>
    <scope>NUCLEOTIDE SEQUENCE</scope>
    <source>
        <strain evidence="4">BDU141951</strain>
    </source>
</reference>
<evidence type="ECO:0000256" key="1">
    <source>
        <dbReference type="ARBA" id="ARBA00022679"/>
    </source>
</evidence>
<dbReference type="SMART" id="SM00563">
    <property type="entry name" value="PlsC"/>
    <property type="match status" value="1"/>
</dbReference>
<keyword evidence="2 4" id="KW-0012">Acyltransferase</keyword>
<gene>
    <name evidence="4" type="ORF">QQ91_000690</name>
</gene>
<reference evidence="4" key="1">
    <citation type="submission" date="2014-11" db="EMBL/GenBank/DDBJ databases">
        <authorList>
            <person name="Malar M.C."/>
            <person name="Sen D."/>
            <person name="Tripathy S."/>
        </authorList>
    </citation>
    <scope>NUCLEOTIDE SEQUENCE</scope>
    <source>
        <strain evidence="4">BDU141951</strain>
    </source>
</reference>
<dbReference type="PANTHER" id="PTHR10434">
    <property type="entry name" value="1-ACYL-SN-GLYCEROL-3-PHOSPHATE ACYLTRANSFERASE"/>
    <property type="match status" value="1"/>
</dbReference>
<evidence type="ECO:0000259" key="3">
    <source>
        <dbReference type="SMART" id="SM00563"/>
    </source>
</evidence>
<dbReference type="Pfam" id="PF01553">
    <property type="entry name" value="Acyltransferase"/>
    <property type="match status" value="1"/>
</dbReference>
<dbReference type="AlphaFoldDB" id="A0A0C1UWY3"/>
<protein>
    <submittedName>
        <fullName evidence="4">1-acyl-sn-glycerol-3-phosphate acyltransferase</fullName>
    </submittedName>
</protein>
<reference evidence="4" key="2">
    <citation type="journal article" date="2015" name="Genome Announc.">
        <title>Draft Genome Sequence of Filamentous Marine Cyanobacterium Lyngbya confervoides Strain BDU141951.</title>
        <authorList>
            <person name="Chandrababunaidu M.M."/>
            <person name="Sen D."/>
            <person name="Tripathy S."/>
        </authorList>
    </citation>
    <scope>NUCLEOTIDE SEQUENCE</scope>
    <source>
        <strain evidence="4">BDU141951</strain>
    </source>
</reference>
<dbReference type="GO" id="GO:0003841">
    <property type="term" value="F:1-acylglycerol-3-phosphate O-acyltransferase activity"/>
    <property type="evidence" value="ECO:0007669"/>
    <property type="project" value="TreeGrafter"/>
</dbReference>